<sequence length="328" mass="38468">MNLQRKISYTVLILLFFSGSLFSQNALSEFKDKIDFYLLDNFVRMTDNDTVFVSNLYDYSGDGSHEFYFYNSKTRQKIFPYGFEMAYPFVGKTAVVKYKNRWGLIDRSGRFIFYSLSSYPIKLTSYEKYAVFDNVVKYDVRNGIFRESSIYCGEPATPDYFISKSPNGKYNLIEMDKGPVFKTEMDSIISQHRLIYKENTDLLILKKKNKYGLYLPDGTEILKIKFENAKFIGNYVMLYENSKWNYYTYENNKLNLILSTPFECVTPAYQNNVIGAFKKDNKYNLLKTDGETLPENFDYISENATYGIKENSLIIFDSNANYYTYAEK</sequence>
<evidence type="ECO:0000313" key="1">
    <source>
        <dbReference type="EMBL" id="MDO3426366.1"/>
    </source>
</evidence>
<protein>
    <recommendedName>
        <fullName evidence="3">WG repeat-containing protein</fullName>
    </recommendedName>
</protein>
<gene>
    <name evidence="1" type="ORF">QWT87_15910</name>
</gene>
<evidence type="ECO:0008006" key="3">
    <source>
        <dbReference type="Google" id="ProtNLM"/>
    </source>
</evidence>
<comment type="caution">
    <text evidence="1">The sequence shown here is derived from an EMBL/GenBank/DDBJ whole genome shotgun (WGS) entry which is preliminary data.</text>
</comment>
<dbReference type="RefSeq" id="WP_302717125.1">
    <property type="nucleotide sequence ID" value="NZ_JAULSJ010000027.1"/>
</dbReference>
<organism evidence="1 2">
    <name type="scientific">Chryseobacterium urinae</name>
    <dbReference type="NCBI Taxonomy" id="3058400"/>
    <lineage>
        <taxon>Bacteria</taxon>
        <taxon>Pseudomonadati</taxon>
        <taxon>Bacteroidota</taxon>
        <taxon>Flavobacteriia</taxon>
        <taxon>Flavobacteriales</taxon>
        <taxon>Weeksellaceae</taxon>
        <taxon>Chryseobacterium group</taxon>
        <taxon>Chryseobacterium</taxon>
    </lineage>
</organism>
<reference evidence="1" key="1">
    <citation type="submission" date="2023-07" db="EMBL/GenBank/DDBJ databases">
        <title>AMR profile of multidrug- resistance Chryseobacterium gambrini related strain.</title>
        <authorList>
            <person name="Kirdat K."/>
            <person name="Bhatt A."/>
            <person name="Kuyare S."/>
            <person name="Yadav A."/>
        </authorList>
    </citation>
    <scope>NUCLEOTIDE SEQUENCE</scope>
    <source>
        <strain evidence="1">APV-1</strain>
    </source>
</reference>
<proteinExistence type="predicted"/>
<evidence type="ECO:0000313" key="2">
    <source>
        <dbReference type="Proteomes" id="UP001168128"/>
    </source>
</evidence>
<dbReference type="EMBL" id="JAULSJ010000027">
    <property type="protein sequence ID" value="MDO3426366.1"/>
    <property type="molecule type" value="Genomic_DNA"/>
</dbReference>
<name>A0ABT8U7C7_9FLAO</name>
<keyword evidence="2" id="KW-1185">Reference proteome</keyword>
<accession>A0ABT8U7C7</accession>
<dbReference type="Proteomes" id="UP001168128">
    <property type="component" value="Unassembled WGS sequence"/>
</dbReference>